<feature type="transmembrane region" description="Helical" evidence="6">
    <location>
        <begin position="144"/>
        <end position="164"/>
    </location>
</feature>
<sequence>MNQLLSMSAFALACSITPGPVNIVALSTGVRRGAGAAMRHVTSATIGFTLLLLLVGLGLHRILARWPQLTHVIQWAGVAFLLYMAWQLARDDGTLSTDHSNDRPSLASGAVMQWLNPKAWLASMAGMGAYAANGDSLLVWRFTALYFVICYASLSCWAVAGTLLRQHLHEPSRVRLFNRSMALLLGGSAIYLLKA</sequence>
<dbReference type="RefSeq" id="WP_047846476.1">
    <property type="nucleotide sequence ID" value="NZ_AEJF01000074.1"/>
</dbReference>
<evidence type="ECO:0000313" key="8">
    <source>
        <dbReference type="Proteomes" id="UP000035963"/>
    </source>
</evidence>
<dbReference type="PANTHER" id="PTHR30086">
    <property type="entry name" value="ARGININE EXPORTER PROTEIN ARGO"/>
    <property type="match status" value="1"/>
</dbReference>
<dbReference type="OrthoDB" id="9812084at2"/>
<keyword evidence="3 6" id="KW-0812">Transmembrane</keyword>
<comment type="subcellular location">
    <subcellularLocation>
        <location evidence="1">Cell membrane</location>
        <topology evidence="1">Multi-pass membrane protein</topology>
    </subcellularLocation>
</comment>
<dbReference type="GO" id="GO:0015171">
    <property type="term" value="F:amino acid transmembrane transporter activity"/>
    <property type="evidence" value="ECO:0007669"/>
    <property type="project" value="TreeGrafter"/>
</dbReference>
<dbReference type="EMBL" id="AEJF01000074">
    <property type="protein sequence ID" value="KLU26364.1"/>
    <property type="molecule type" value="Genomic_DNA"/>
</dbReference>
<keyword evidence="5 6" id="KW-0472">Membrane</keyword>
<keyword evidence="8" id="KW-1185">Reference proteome</keyword>
<proteinExistence type="predicted"/>
<evidence type="ECO:0000256" key="3">
    <source>
        <dbReference type="ARBA" id="ARBA00022692"/>
    </source>
</evidence>
<gene>
    <name evidence="7" type="ORF">EOS_10000</name>
</gene>
<feature type="transmembrane region" description="Helical" evidence="6">
    <location>
        <begin position="41"/>
        <end position="60"/>
    </location>
</feature>
<evidence type="ECO:0000256" key="1">
    <source>
        <dbReference type="ARBA" id="ARBA00004651"/>
    </source>
</evidence>
<evidence type="ECO:0000256" key="6">
    <source>
        <dbReference type="SAM" id="Phobius"/>
    </source>
</evidence>
<feature type="transmembrane region" description="Helical" evidence="6">
    <location>
        <begin position="72"/>
        <end position="89"/>
    </location>
</feature>
<dbReference type="GO" id="GO:0033228">
    <property type="term" value="P:cysteine export across plasma membrane"/>
    <property type="evidence" value="ECO:0007669"/>
    <property type="project" value="TreeGrafter"/>
</dbReference>
<comment type="caution">
    <text evidence="7">The sequence shown here is derived from an EMBL/GenBank/DDBJ whole genome shotgun (WGS) entry which is preliminary data.</text>
</comment>
<evidence type="ECO:0000313" key="7">
    <source>
        <dbReference type="EMBL" id="KLU26364.1"/>
    </source>
</evidence>
<dbReference type="PANTHER" id="PTHR30086:SF20">
    <property type="entry name" value="ARGININE EXPORTER PROTEIN ARGO-RELATED"/>
    <property type="match status" value="1"/>
</dbReference>
<evidence type="ECO:0000256" key="2">
    <source>
        <dbReference type="ARBA" id="ARBA00022475"/>
    </source>
</evidence>
<dbReference type="InterPro" id="IPR001123">
    <property type="entry name" value="LeuE-type"/>
</dbReference>
<protein>
    <submittedName>
        <fullName evidence="7">Lysine transporter LysE</fullName>
    </submittedName>
</protein>
<feature type="transmembrane region" description="Helical" evidence="6">
    <location>
        <begin position="176"/>
        <end position="193"/>
    </location>
</feature>
<reference evidence="7 8" key="1">
    <citation type="journal article" date="2015" name="Genome Announc.">
        <title>Draft Genome Sequence of Burkholderia sp. Strain PML1(12), an Ectomycorrhizosphere-Inhabiting Bacterium with Effective Mineral-Weathering Ability.</title>
        <authorList>
            <person name="Uroz S."/>
            <person name="Oger P."/>
        </authorList>
    </citation>
    <scope>NUCLEOTIDE SEQUENCE [LARGE SCALE GENOMIC DNA]</scope>
    <source>
        <strain evidence="8">PML1(12)</strain>
    </source>
</reference>
<dbReference type="AlphaFoldDB" id="A0A0J1D0R6"/>
<evidence type="ECO:0000256" key="4">
    <source>
        <dbReference type="ARBA" id="ARBA00022989"/>
    </source>
</evidence>
<keyword evidence="2" id="KW-1003">Cell membrane</keyword>
<dbReference type="PATRIC" id="fig|908627.4.peg.2207"/>
<evidence type="ECO:0000256" key="5">
    <source>
        <dbReference type="ARBA" id="ARBA00023136"/>
    </source>
</evidence>
<dbReference type="Proteomes" id="UP000035963">
    <property type="component" value="Unassembled WGS sequence"/>
</dbReference>
<dbReference type="GO" id="GO:0005886">
    <property type="term" value="C:plasma membrane"/>
    <property type="evidence" value="ECO:0007669"/>
    <property type="project" value="UniProtKB-SubCell"/>
</dbReference>
<dbReference type="Pfam" id="PF01810">
    <property type="entry name" value="LysE"/>
    <property type="match status" value="1"/>
</dbReference>
<name>A0A0J1D0R6_9BURK</name>
<keyword evidence="4 6" id="KW-1133">Transmembrane helix</keyword>
<organism evidence="7 8">
    <name type="scientific">Caballeronia mineralivorans PML1(12)</name>
    <dbReference type="NCBI Taxonomy" id="908627"/>
    <lineage>
        <taxon>Bacteria</taxon>
        <taxon>Pseudomonadati</taxon>
        <taxon>Pseudomonadota</taxon>
        <taxon>Betaproteobacteria</taxon>
        <taxon>Burkholderiales</taxon>
        <taxon>Burkholderiaceae</taxon>
        <taxon>Caballeronia</taxon>
    </lineage>
</organism>
<accession>A0A0J1D0R6</accession>